<feature type="transmembrane region" description="Helical" evidence="7">
    <location>
        <begin position="214"/>
        <end position="237"/>
    </location>
</feature>
<proteinExistence type="inferred from homology"/>
<dbReference type="InterPro" id="IPR052049">
    <property type="entry name" value="Electron_transfer_protein"/>
</dbReference>
<keyword evidence="9" id="KW-1185">Reference proteome</keyword>
<dbReference type="EMBL" id="CP141615">
    <property type="protein sequence ID" value="WRP17035.1"/>
    <property type="molecule type" value="Genomic_DNA"/>
</dbReference>
<feature type="transmembrane region" description="Helical" evidence="7">
    <location>
        <begin position="366"/>
        <end position="386"/>
    </location>
</feature>
<keyword evidence="5 7" id="KW-1133">Transmembrane helix</keyword>
<comment type="similarity">
    <text evidence="2">Belongs to the NrfD family.</text>
</comment>
<evidence type="ECO:0000256" key="1">
    <source>
        <dbReference type="ARBA" id="ARBA00004651"/>
    </source>
</evidence>
<dbReference type="InterPro" id="IPR005614">
    <property type="entry name" value="NrfD-like"/>
</dbReference>
<feature type="transmembrane region" description="Helical" evidence="7">
    <location>
        <begin position="258"/>
        <end position="278"/>
    </location>
</feature>
<organism evidence="8 9">
    <name type="scientific">Carboxydichorda subterranea</name>
    <dbReference type="NCBI Taxonomy" id="3109565"/>
    <lineage>
        <taxon>Bacteria</taxon>
        <taxon>Bacillati</taxon>
        <taxon>Bacillota</taxon>
        <taxon>Limnochordia</taxon>
        <taxon>Limnochordales</taxon>
        <taxon>Geochordaceae</taxon>
        <taxon>Carboxydichorda</taxon>
    </lineage>
</organism>
<feature type="transmembrane region" description="Helical" evidence="7">
    <location>
        <begin position="298"/>
        <end position="317"/>
    </location>
</feature>
<dbReference type="Proteomes" id="UP001332192">
    <property type="component" value="Chromosome"/>
</dbReference>
<comment type="subcellular location">
    <subcellularLocation>
        <location evidence="1">Cell membrane</location>
        <topology evidence="1">Multi-pass membrane protein</topology>
    </subcellularLocation>
</comment>
<evidence type="ECO:0000256" key="7">
    <source>
        <dbReference type="SAM" id="Phobius"/>
    </source>
</evidence>
<sequence length="405" mass="43532">MAVSHSSGTLTWRTRSTAKAEIWTRPTPGRVVLLLALAAGLAVGVWALAVRIGQGLSSTWLTSITPWGAWVALYIFFVGLSAGAFLLSSAVYVLGRHDLEPVGREALVVAILSMGAALGFIALDLGRMDRALAAFFFWNPTSVLAWEMRFYILYVAILAAELWLSVRAGREARARRWLKALGISGIPIAIFGVHGGTGLLFAVLKARPLWNTGLYPVLFVVSALVSGTALVTLLYALRPVVWRRNVDRSLLSSLSRALLAFLAVEGGLELFEYVVAAYRGEPLEGEALRLMWSGDLAWLFWGVQVLLGMVVPTVILLRRPDRPTAVAAGAGLVIAGILAVRFNIVLPQMLAPVMEGLPAGVYLPSAVEWGASLGILSAFTGAYLAFGTWLPLHDGEAADAGREDR</sequence>
<protein>
    <submittedName>
        <fullName evidence="8">NrfD/PsrC family molybdoenzyme membrane anchor subunit</fullName>
    </submittedName>
</protein>
<dbReference type="PANTHER" id="PTHR34856:SF2">
    <property type="entry name" value="PROTEIN NRFD"/>
    <property type="match status" value="1"/>
</dbReference>
<feature type="transmembrane region" description="Helical" evidence="7">
    <location>
        <begin position="106"/>
        <end position="128"/>
    </location>
</feature>
<evidence type="ECO:0000313" key="9">
    <source>
        <dbReference type="Proteomes" id="UP001332192"/>
    </source>
</evidence>
<accession>A0ABZ1BW56</accession>
<evidence type="ECO:0000256" key="5">
    <source>
        <dbReference type="ARBA" id="ARBA00022989"/>
    </source>
</evidence>
<dbReference type="Pfam" id="PF03916">
    <property type="entry name" value="NrfD"/>
    <property type="match status" value="1"/>
</dbReference>
<reference evidence="8 9" key="1">
    <citation type="journal article" date="2024" name="Front. Microbiol.">
        <title>Novel thermophilic genera Geochorda gen. nov. and Carboxydochorda gen. nov. from the deep terrestrial subsurface reveal the ecophysiological diversity in the class Limnochordia.</title>
        <authorList>
            <person name="Karnachuk O.V."/>
            <person name="Lukina A.P."/>
            <person name="Avakyan M.R."/>
            <person name="Kadnikov V.V."/>
            <person name="Begmatov S."/>
            <person name="Beletsky A.V."/>
            <person name="Vlasova K.G."/>
            <person name="Novikov A.A."/>
            <person name="Shcherbakova V.A."/>
            <person name="Mardanov A.V."/>
            <person name="Ravin N.V."/>
        </authorList>
    </citation>
    <scope>NUCLEOTIDE SEQUENCE [LARGE SCALE GENOMIC DNA]</scope>
    <source>
        <strain evidence="8 9">L945</strain>
    </source>
</reference>
<evidence type="ECO:0000313" key="8">
    <source>
        <dbReference type="EMBL" id="WRP17035.1"/>
    </source>
</evidence>
<keyword evidence="3" id="KW-1003">Cell membrane</keyword>
<feature type="transmembrane region" description="Helical" evidence="7">
    <location>
        <begin position="324"/>
        <end position="346"/>
    </location>
</feature>
<dbReference type="PANTHER" id="PTHR34856">
    <property type="entry name" value="PROTEIN NRFD"/>
    <property type="match status" value="1"/>
</dbReference>
<evidence type="ECO:0000256" key="6">
    <source>
        <dbReference type="ARBA" id="ARBA00023136"/>
    </source>
</evidence>
<feature type="transmembrane region" description="Helical" evidence="7">
    <location>
        <begin position="31"/>
        <end position="49"/>
    </location>
</feature>
<evidence type="ECO:0000256" key="4">
    <source>
        <dbReference type="ARBA" id="ARBA00022692"/>
    </source>
</evidence>
<gene>
    <name evidence="8" type="primary">nrfD</name>
    <name evidence="8" type="ORF">U7230_13240</name>
</gene>
<feature type="transmembrane region" description="Helical" evidence="7">
    <location>
        <begin position="69"/>
        <end position="94"/>
    </location>
</feature>
<evidence type="ECO:0000256" key="3">
    <source>
        <dbReference type="ARBA" id="ARBA00022475"/>
    </source>
</evidence>
<feature type="transmembrane region" description="Helical" evidence="7">
    <location>
        <begin position="148"/>
        <end position="166"/>
    </location>
</feature>
<name>A0ABZ1BW56_9FIRM</name>
<dbReference type="RefSeq" id="WP_324716307.1">
    <property type="nucleotide sequence ID" value="NZ_CP141615.1"/>
</dbReference>
<evidence type="ECO:0000256" key="2">
    <source>
        <dbReference type="ARBA" id="ARBA00008929"/>
    </source>
</evidence>
<keyword evidence="4 7" id="KW-0812">Transmembrane</keyword>
<keyword evidence="6 7" id="KW-0472">Membrane</keyword>
<dbReference type="Gene3D" id="1.20.1630.10">
    <property type="entry name" value="Formate dehydrogenase/DMSO reductase domain"/>
    <property type="match status" value="1"/>
</dbReference>
<feature type="transmembrane region" description="Helical" evidence="7">
    <location>
        <begin position="178"/>
        <end position="202"/>
    </location>
</feature>